<name>A0A6G1K7G2_9PLEO</name>
<dbReference type="InterPro" id="IPR002347">
    <property type="entry name" value="SDR_fam"/>
</dbReference>
<evidence type="ECO:0000256" key="3">
    <source>
        <dbReference type="ARBA" id="ARBA00023002"/>
    </source>
</evidence>
<keyword evidence="2" id="KW-0521">NADP</keyword>
<comment type="function">
    <text evidence="4">Putative oxidoreductase.</text>
</comment>
<dbReference type="InterPro" id="IPR036291">
    <property type="entry name" value="NAD(P)-bd_dom_sf"/>
</dbReference>
<comment type="similarity">
    <text evidence="1">Belongs to the short-chain dehydrogenases/reductases (SDR) family.</text>
</comment>
<evidence type="ECO:0000313" key="5">
    <source>
        <dbReference type="EMBL" id="KAF2708826.1"/>
    </source>
</evidence>
<dbReference type="EMBL" id="MU005771">
    <property type="protein sequence ID" value="KAF2708826.1"/>
    <property type="molecule type" value="Genomic_DNA"/>
</dbReference>
<dbReference type="PANTHER" id="PTHR44196">
    <property type="entry name" value="DEHYDROGENASE/REDUCTASE SDR FAMILY MEMBER 7B"/>
    <property type="match status" value="1"/>
</dbReference>
<evidence type="ECO:0000256" key="2">
    <source>
        <dbReference type="ARBA" id="ARBA00022857"/>
    </source>
</evidence>
<dbReference type="PRINTS" id="PR00081">
    <property type="entry name" value="GDHRDH"/>
</dbReference>
<dbReference type="AlphaFoldDB" id="A0A6G1K7G2"/>
<keyword evidence="6" id="KW-1185">Reference proteome</keyword>
<dbReference type="PROSITE" id="PS00061">
    <property type="entry name" value="ADH_SHORT"/>
    <property type="match status" value="1"/>
</dbReference>
<dbReference type="PANTHER" id="PTHR44196:SF1">
    <property type="entry name" value="DEHYDROGENASE_REDUCTASE SDR FAMILY MEMBER 7B"/>
    <property type="match status" value="1"/>
</dbReference>
<keyword evidence="3" id="KW-0560">Oxidoreductase</keyword>
<evidence type="ECO:0000256" key="4">
    <source>
        <dbReference type="ARBA" id="ARBA00037096"/>
    </source>
</evidence>
<organism evidence="5 6">
    <name type="scientific">Pleomassaria siparia CBS 279.74</name>
    <dbReference type="NCBI Taxonomy" id="1314801"/>
    <lineage>
        <taxon>Eukaryota</taxon>
        <taxon>Fungi</taxon>
        <taxon>Dikarya</taxon>
        <taxon>Ascomycota</taxon>
        <taxon>Pezizomycotina</taxon>
        <taxon>Dothideomycetes</taxon>
        <taxon>Pleosporomycetidae</taxon>
        <taxon>Pleosporales</taxon>
        <taxon>Pleomassariaceae</taxon>
        <taxon>Pleomassaria</taxon>
    </lineage>
</organism>
<reference evidence="5" key="1">
    <citation type="journal article" date="2020" name="Stud. Mycol.">
        <title>101 Dothideomycetes genomes: a test case for predicting lifestyles and emergence of pathogens.</title>
        <authorList>
            <person name="Haridas S."/>
            <person name="Albert R."/>
            <person name="Binder M."/>
            <person name="Bloem J."/>
            <person name="Labutti K."/>
            <person name="Salamov A."/>
            <person name="Andreopoulos B."/>
            <person name="Baker S."/>
            <person name="Barry K."/>
            <person name="Bills G."/>
            <person name="Bluhm B."/>
            <person name="Cannon C."/>
            <person name="Castanera R."/>
            <person name="Culley D."/>
            <person name="Daum C."/>
            <person name="Ezra D."/>
            <person name="Gonzalez J."/>
            <person name="Henrissat B."/>
            <person name="Kuo A."/>
            <person name="Liang C."/>
            <person name="Lipzen A."/>
            <person name="Lutzoni F."/>
            <person name="Magnuson J."/>
            <person name="Mondo S."/>
            <person name="Nolan M."/>
            <person name="Ohm R."/>
            <person name="Pangilinan J."/>
            <person name="Park H.-J."/>
            <person name="Ramirez L."/>
            <person name="Alfaro M."/>
            <person name="Sun H."/>
            <person name="Tritt A."/>
            <person name="Yoshinaga Y."/>
            <person name="Zwiers L.-H."/>
            <person name="Turgeon B."/>
            <person name="Goodwin S."/>
            <person name="Spatafora J."/>
            <person name="Crous P."/>
            <person name="Grigoriev I."/>
        </authorList>
    </citation>
    <scope>NUCLEOTIDE SEQUENCE</scope>
    <source>
        <strain evidence="5">CBS 279.74</strain>
    </source>
</reference>
<dbReference type="OrthoDB" id="37659at2759"/>
<dbReference type="Pfam" id="PF00106">
    <property type="entry name" value="adh_short"/>
    <property type="match status" value="1"/>
</dbReference>
<evidence type="ECO:0000313" key="6">
    <source>
        <dbReference type="Proteomes" id="UP000799428"/>
    </source>
</evidence>
<proteinExistence type="inferred from homology"/>
<dbReference type="SUPFAM" id="SSF51735">
    <property type="entry name" value="NAD(P)-binding Rossmann-fold domains"/>
    <property type="match status" value="1"/>
</dbReference>
<dbReference type="InterPro" id="IPR020904">
    <property type="entry name" value="Sc_DH/Rdtase_CS"/>
</dbReference>
<dbReference type="GO" id="GO:0016491">
    <property type="term" value="F:oxidoreductase activity"/>
    <property type="evidence" value="ECO:0007669"/>
    <property type="project" value="UniProtKB-KW"/>
</dbReference>
<dbReference type="GO" id="GO:0016020">
    <property type="term" value="C:membrane"/>
    <property type="evidence" value="ECO:0007669"/>
    <property type="project" value="TreeGrafter"/>
</dbReference>
<dbReference type="Proteomes" id="UP000799428">
    <property type="component" value="Unassembled WGS sequence"/>
</dbReference>
<sequence length="283" mass="30995">MTDRINTILIIGATAGLGEAFTRRFHGLGKKVIITGRNQTKLDTLAKELDGISTRQFDITDFAALPANVASILEEFPKLDSVIINSGIQKSFNLYDPLSITPDEIKGEIETNLTGPTLLARLFAPHLLGLAAQGIKTTLFTTSSSLAYVPLSFYPTYCATKAGVHALTLILRQQLAFAPEAIKKNMNIVEIVPPYVDTGLDKAHRETTIAMQDRLIPHYTSTILFHVHARLPTEYIEKFFEALEKVEPDGSLKKEIGVGFGEAGVATWRAAFGPTYDQMGLTT</sequence>
<accession>A0A6G1K7G2</accession>
<protein>
    <submittedName>
        <fullName evidence="5">NAD(P)-binding protein</fullName>
    </submittedName>
</protein>
<dbReference type="Gene3D" id="3.40.50.720">
    <property type="entry name" value="NAD(P)-binding Rossmann-like Domain"/>
    <property type="match status" value="1"/>
</dbReference>
<evidence type="ECO:0000256" key="1">
    <source>
        <dbReference type="ARBA" id="ARBA00006484"/>
    </source>
</evidence>
<gene>
    <name evidence="5" type="ORF">K504DRAFT_455760</name>
</gene>